<accession>A0A4R1GPD0</accession>
<dbReference type="SUPFAM" id="SSF53474">
    <property type="entry name" value="alpha/beta-Hydrolases"/>
    <property type="match status" value="1"/>
</dbReference>
<organism evidence="1 2">
    <name type="scientific">Marinobacterium mangrovicola</name>
    <dbReference type="NCBI Taxonomy" id="1476959"/>
    <lineage>
        <taxon>Bacteria</taxon>
        <taxon>Pseudomonadati</taxon>
        <taxon>Pseudomonadota</taxon>
        <taxon>Gammaproteobacteria</taxon>
        <taxon>Oceanospirillales</taxon>
        <taxon>Oceanospirillaceae</taxon>
        <taxon>Marinobacterium</taxon>
    </lineage>
</organism>
<evidence type="ECO:0000313" key="1">
    <source>
        <dbReference type="EMBL" id="TCK09173.1"/>
    </source>
</evidence>
<evidence type="ECO:0008006" key="3">
    <source>
        <dbReference type="Google" id="ProtNLM"/>
    </source>
</evidence>
<keyword evidence="2" id="KW-1185">Reference proteome</keyword>
<name>A0A4R1GPD0_9GAMM</name>
<dbReference type="InterPro" id="IPR029058">
    <property type="entry name" value="AB_hydrolase_fold"/>
</dbReference>
<comment type="caution">
    <text evidence="1">The sequence shown here is derived from an EMBL/GenBank/DDBJ whole genome shotgun (WGS) entry which is preliminary data.</text>
</comment>
<sequence>MRQLQKRYFKGLVPFTACKADSRFSYCAYVPERCGGDEKPLPLLVVVHGSARTAESFRDHFIEFAEQQGCVILAPLFPVGSAGDEDGYKLKPPLSFRYDRALLHMVSELGERYRLEQRFYLFGFSGGAQFAHRFWYLNASRVRAISIAAPGSVSLPAEGDELWKLASETQQSLEAGLVDVPAQLLIGEEDCAPKSSPSETKWPDRQESLKLLARHLVALGVNAQHQSVAGVAHDGFALIEAAQEFLAQEMRRQRRC</sequence>
<proteinExistence type="predicted"/>
<reference evidence="1 2" key="1">
    <citation type="submission" date="2019-03" db="EMBL/GenBank/DDBJ databases">
        <title>Genomic Encyclopedia of Archaeal and Bacterial Type Strains, Phase II (KMG-II): from individual species to whole genera.</title>
        <authorList>
            <person name="Goeker M."/>
        </authorList>
    </citation>
    <scope>NUCLEOTIDE SEQUENCE [LARGE SCALE GENOMIC DNA]</scope>
    <source>
        <strain evidence="1 2">DSM 27697</strain>
    </source>
</reference>
<protein>
    <recommendedName>
        <fullName evidence="3">Esterase/PHB depolymerase</fullName>
    </recommendedName>
</protein>
<dbReference type="EMBL" id="SMFU01000007">
    <property type="protein sequence ID" value="TCK09173.1"/>
    <property type="molecule type" value="Genomic_DNA"/>
</dbReference>
<dbReference type="AlphaFoldDB" id="A0A4R1GPD0"/>
<dbReference type="Gene3D" id="3.40.50.1820">
    <property type="entry name" value="alpha/beta hydrolase"/>
    <property type="match status" value="1"/>
</dbReference>
<gene>
    <name evidence="1" type="ORF">CLV83_1277</name>
</gene>
<dbReference type="OrthoDB" id="1094867at2"/>
<dbReference type="Proteomes" id="UP000294546">
    <property type="component" value="Unassembled WGS sequence"/>
</dbReference>
<dbReference type="RefSeq" id="WP_132289059.1">
    <property type="nucleotide sequence ID" value="NZ_SMFU01000007.1"/>
</dbReference>
<evidence type="ECO:0000313" key="2">
    <source>
        <dbReference type="Proteomes" id="UP000294546"/>
    </source>
</evidence>